<dbReference type="AlphaFoldDB" id="A0A6J7FVN9"/>
<keyword evidence="1" id="KW-0175">Coiled coil</keyword>
<dbReference type="Pfam" id="PF06054">
    <property type="entry name" value="CoiA_nuc"/>
    <property type="match status" value="1"/>
</dbReference>
<evidence type="ECO:0000256" key="1">
    <source>
        <dbReference type="SAM" id="Coils"/>
    </source>
</evidence>
<sequence length="646" mass="70088">MSLASEEQARSGFLTGQETRQLFARDTRDPDGPLYFLADGEASAVRALCKAGHLVCPDEECEHRAFTTVGASRKRHHFRHVVSGSGHGLEGYFHVVGKHLLAEWARAAVPGTTTVIEAGITTVNRRADALATTPDGRRYALEVQYAALDFVSWRARDEDYRAAGIVPIWVFGHLTPHLVAGRGNSTEPGEVRISTLHKQILEAGRGPILFLDPNRRELAQLLTHWDAVAIRTAESDMPLPHLTHNGILGVSALEDCALTPEGLATPWAARLEAGRENLRREAIVRQERARKAREREAAAAATLAAADARARAQADAAAANRRAARLDREQRTQAALVARVRHAVAQARARVRNTKDPALAAPGPVLGGIPAWSWRLPLYVAAFHGRTGSDVAAPNVLKHARQLLYGLEGRADGPVSEWLFELRSIGLIDFADYDGRIVGTMRVLGDVDEPPPVDVAQPRSAMEVLPDGSRFLALDRGRGAIFEIDRRTGAATGSRCDLTVLTADRPSPPEGTVAAAAWSALRRRERRNRAPAWVTERLVTDARVAGDPDWHVAIWEQHVAGRAGATCDFNAMLRSMAELGCGRSVFAEEALLGFLAHLRRHGALRFSSEHSRPQAMKVLAVPGQGAAPRQPPASRSLAAWVQATAG</sequence>
<dbReference type="InterPro" id="IPR010330">
    <property type="entry name" value="CoiA_nuc"/>
</dbReference>
<organism evidence="3">
    <name type="scientific">freshwater metagenome</name>
    <dbReference type="NCBI Taxonomy" id="449393"/>
    <lineage>
        <taxon>unclassified sequences</taxon>
        <taxon>metagenomes</taxon>
        <taxon>ecological metagenomes</taxon>
    </lineage>
</organism>
<name>A0A6J7FVN9_9ZZZZ</name>
<protein>
    <submittedName>
        <fullName evidence="3">Unannotated protein</fullName>
    </submittedName>
</protein>
<gene>
    <name evidence="3" type="ORF">UFOPK3564_00377</name>
</gene>
<reference evidence="3" key="1">
    <citation type="submission" date="2020-05" db="EMBL/GenBank/DDBJ databases">
        <authorList>
            <person name="Chiriac C."/>
            <person name="Salcher M."/>
            <person name="Ghai R."/>
            <person name="Kavagutti S V."/>
        </authorList>
    </citation>
    <scope>NUCLEOTIDE SEQUENCE</scope>
</reference>
<feature type="domain" description="Competence protein CoiA nuclease-like" evidence="2">
    <location>
        <begin position="90"/>
        <end position="221"/>
    </location>
</feature>
<evidence type="ECO:0000313" key="3">
    <source>
        <dbReference type="EMBL" id="CAB4897395.1"/>
    </source>
</evidence>
<dbReference type="EMBL" id="CAFBMK010000012">
    <property type="protein sequence ID" value="CAB4897395.1"/>
    <property type="molecule type" value="Genomic_DNA"/>
</dbReference>
<proteinExistence type="predicted"/>
<evidence type="ECO:0000259" key="2">
    <source>
        <dbReference type="Pfam" id="PF06054"/>
    </source>
</evidence>
<feature type="coiled-coil region" evidence="1">
    <location>
        <begin position="275"/>
        <end position="329"/>
    </location>
</feature>
<accession>A0A6J7FVN9</accession>